<name>A0A4Y2JCW3_ARAVE</name>
<gene>
    <name evidence="1" type="ORF">AVEN_62045_1</name>
</gene>
<evidence type="ECO:0000313" key="1">
    <source>
        <dbReference type="EMBL" id="GBM88133.1"/>
    </source>
</evidence>
<comment type="caution">
    <text evidence="1">The sequence shown here is derived from an EMBL/GenBank/DDBJ whole genome shotgun (WGS) entry which is preliminary data.</text>
</comment>
<organism evidence="1 2">
    <name type="scientific">Araneus ventricosus</name>
    <name type="common">Orbweaver spider</name>
    <name type="synonym">Epeira ventricosa</name>
    <dbReference type="NCBI Taxonomy" id="182803"/>
    <lineage>
        <taxon>Eukaryota</taxon>
        <taxon>Metazoa</taxon>
        <taxon>Ecdysozoa</taxon>
        <taxon>Arthropoda</taxon>
        <taxon>Chelicerata</taxon>
        <taxon>Arachnida</taxon>
        <taxon>Araneae</taxon>
        <taxon>Araneomorphae</taxon>
        <taxon>Entelegynae</taxon>
        <taxon>Araneoidea</taxon>
        <taxon>Araneidae</taxon>
        <taxon>Araneus</taxon>
    </lineage>
</organism>
<reference evidence="1 2" key="1">
    <citation type="journal article" date="2019" name="Sci. Rep.">
        <title>Orb-weaving spider Araneus ventricosus genome elucidates the spidroin gene catalogue.</title>
        <authorList>
            <person name="Kono N."/>
            <person name="Nakamura H."/>
            <person name="Ohtoshi R."/>
            <person name="Moran D.A.P."/>
            <person name="Shinohara A."/>
            <person name="Yoshida Y."/>
            <person name="Fujiwara M."/>
            <person name="Mori M."/>
            <person name="Tomita M."/>
            <person name="Arakawa K."/>
        </authorList>
    </citation>
    <scope>NUCLEOTIDE SEQUENCE [LARGE SCALE GENOMIC DNA]</scope>
</reference>
<sequence>MSPIELIGFLEIVFLYAEADGRQTVFPLADISLKFRVLICRSRPARKRSFLWRFRPKISCSYMQKQTGRQTVFPLADFALKFRVLICRSRRAGDIRIDDLLGPKYGMTRMRNRGDMQECFPNEWGFRISLGRRLSGPMKAKRSPQIK</sequence>
<protein>
    <submittedName>
        <fullName evidence="1">Uncharacterized protein</fullName>
    </submittedName>
</protein>
<dbReference type="EMBL" id="BGPR01003437">
    <property type="protein sequence ID" value="GBM88133.1"/>
    <property type="molecule type" value="Genomic_DNA"/>
</dbReference>
<dbReference type="AlphaFoldDB" id="A0A4Y2JCW3"/>
<proteinExistence type="predicted"/>
<keyword evidence="2" id="KW-1185">Reference proteome</keyword>
<accession>A0A4Y2JCW3</accession>
<dbReference type="Proteomes" id="UP000499080">
    <property type="component" value="Unassembled WGS sequence"/>
</dbReference>
<evidence type="ECO:0000313" key="2">
    <source>
        <dbReference type="Proteomes" id="UP000499080"/>
    </source>
</evidence>